<feature type="binding site" evidence="1">
    <location>
        <position position="197"/>
    </location>
    <ligand>
        <name>Zn(2+)</name>
        <dbReference type="ChEBI" id="CHEBI:29105"/>
    </ligand>
</feature>
<dbReference type="InterPro" id="IPR032622">
    <property type="entry name" value="UCP01524_HTH"/>
</dbReference>
<dbReference type="Proteomes" id="UP000195072">
    <property type="component" value="Unassembled WGS sequence"/>
</dbReference>
<dbReference type="Gene3D" id="3.40.630.10">
    <property type="entry name" value="Zn peptidases"/>
    <property type="match status" value="1"/>
</dbReference>
<name>A0A252EMI4_9PROT</name>
<dbReference type="RefSeq" id="WP_086896559.1">
    <property type="nucleotide sequence ID" value="NZ_JAUJLL010000002.1"/>
</dbReference>
<dbReference type="InterPro" id="IPR032589">
    <property type="entry name" value="DUF4910"/>
</dbReference>
<dbReference type="SUPFAM" id="SSF53187">
    <property type="entry name" value="Zn-dependent exopeptidases"/>
    <property type="match status" value="1"/>
</dbReference>
<gene>
    <name evidence="5" type="ORF">HK16_05310</name>
</gene>
<dbReference type="GO" id="GO:0046872">
    <property type="term" value="F:metal ion binding"/>
    <property type="evidence" value="ECO:0007669"/>
    <property type="project" value="UniProtKB-KW"/>
</dbReference>
<dbReference type="InterPro" id="IPR012353">
    <property type="entry name" value="UCP015244"/>
</dbReference>
<dbReference type="Pfam" id="PF09940">
    <property type="entry name" value="DUF2172"/>
    <property type="match status" value="1"/>
</dbReference>
<dbReference type="Gene3D" id="3.50.30.90">
    <property type="match status" value="1"/>
</dbReference>
<dbReference type="Pfam" id="PF16254">
    <property type="entry name" value="DUF4910"/>
    <property type="match status" value="1"/>
</dbReference>
<evidence type="ECO:0000259" key="2">
    <source>
        <dbReference type="Pfam" id="PF09940"/>
    </source>
</evidence>
<dbReference type="Pfam" id="PF16221">
    <property type="entry name" value="HTH_47"/>
    <property type="match status" value="1"/>
</dbReference>
<feature type="domain" description="DUF2172" evidence="2">
    <location>
        <begin position="71"/>
        <end position="162"/>
    </location>
</feature>
<organism evidence="5 6">
    <name type="scientific">Acetobacter senegalensis</name>
    <dbReference type="NCBI Taxonomy" id="446692"/>
    <lineage>
        <taxon>Bacteria</taxon>
        <taxon>Pseudomonadati</taxon>
        <taxon>Pseudomonadota</taxon>
        <taxon>Alphaproteobacteria</taxon>
        <taxon>Acetobacterales</taxon>
        <taxon>Acetobacteraceae</taxon>
        <taxon>Acetobacter</taxon>
    </lineage>
</organism>
<evidence type="ECO:0000259" key="4">
    <source>
        <dbReference type="Pfam" id="PF16254"/>
    </source>
</evidence>
<protein>
    <submittedName>
        <fullName evidence="5">Peptidase M28</fullName>
    </submittedName>
</protein>
<dbReference type="Gene3D" id="1.10.10.10">
    <property type="entry name" value="Winged helix-like DNA-binding domain superfamily/Winged helix DNA-binding domain"/>
    <property type="match status" value="1"/>
</dbReference>
<evidence type="ECO:0000256" key="1">
    <source>
        <dbReference type="PIRSR" id="PIRSR015244-50"/>
    </source>
</evidence>
<evidence type="ECO:0000313" key="5">
    <source>
        <dbReference type="EMBL" id="OUL67616.1"/>
    </source>
</evidence>
<feature type="domain" description="UCP01524 winged helix-turn-helix" evidence="3">
    <location>
        <begin position="362"/>
        <end position="441"/>
    </location>
</feature>
<evidence type="ECO:0000313" key="6">
    <source>
        <dbReference type="Proteomes" id="UP000195072"/>
    </source>
</evidence>
<comment type="caution">
    <text evidence="5">The sequence shown here is derived from an EMBL/GenBank/DDBJ whole genome shotgun (WGS) entry which is preliminary data.</text>
</comment>
<reference evidence="5 6" key="1">
    <citation type="submission" date="2014-06" db="EMBL/GenBank/DDBJ databases">
        <authorList>
            <person name="Ju J."/>
            <person name="Zhang J."/>
        </authorList>
    </citation>
    <scope>NUCLEOTIDE SEQUENCE [LARGE SCALE GENOMIC DNA]</scope>
    <source>
        <strain evidence="5">DmL_050</strain>
    </source>
</reference>
<dbReference type="InterPro" id="IPR032610">
    <property type="entry name" value="DUF2172"/>
</dbReference>
<dbReference type="PIRSF" id="PIRSF015244">
    <property type="entry name" value="UCP015244"/>
    <property type="match status" value="1"/>
</dbReference>
<feature type="binding site" evidence="1">
    <location>
        <position position="327"/>
    </location>
    <ligand>
        <name>Zn(2+)</name>
        <dbReference type="ChEBI" id="CHEBI:29105"/>
    </ligand>
</feature>
<dbReference type="InterPro" id="IPR036388">
    <property type="entry name" value="WH-like_DNA-bd_sf"/>
</dbReference>
<keyword evidence="1" id="KW-0862">Zinc</keyword>
<sequence>MFEQHLLPPISRDISGHAIHQHIRALFPILRSITGKGIVETLQYISAQIKNFSTTSVASGDLVFDWTVPKEWNVSSAKLMDKHKNIIIDINDSTLHILQYSLPFNGLVSREDLEEHLFTLPNQPDLIPYKTSYYTENWGFCLSENQKRKLTDTHYYVDIDATLAPGFLTYGEVLIPGESDEEFLFSIHCCHPSLANDNLSSLAIAIELIRKLQDLPERRLSYRFLFLPGTIGSITWLARNSDKTKNIKNGLVLSCLGDNGPFTYKKAREDSASINALMGKLLSRQSNARIWDFEPYGYDERQYCSPGFNLPVGCLMRSPNGTFPEYHTSADNLDFVTPDALETSFSLLADLITITENSLYPVSTSPYGEPQLGKRGLYPLQHEALKTDEIKDDLPDQLGLLWVLNLSDGKNSILDIASRSQRSFRSILYAVDILQKADLLKLYGRKQAQPFPTS</sequence>
<dbReference type="EMBL" id="JOOZ01000002">
    <property type="protein sequence ID" value="OUL67616.1"/>
    <property type="molecule type" value="Genomic_DNA"/>
</dbReference>
<dbReference type="AlphaFoldDB" id="A0A252EMI4"/>
<feature type="binding site" evidence="1">
    <location>
        <position position="191"/>
    </location>
    <ligand>
        <name>Zn(2+)</name>
        <dbReference type="ChEBI" id="CHEBI:29105"/>
    </ligand>
</feature>
<evidence type="ECO:0000259" key="3">
    <source>
        <dbReference type="Pfam" id="PF16221"/>
    </source>
</evidence>
<keyword evidence="1" id="KW-0479">Metal-binding</keyword>
<feature type="domain" description="DUF4910" evidence="4">
    <location>
        <begin position="20"/>
        <end position="357"/>
    </location>
</feature>
<accession>A0A252EMI4</accession>
<proteinExistence type="predicted"/>
<comment type="cofactor">
    <cofactor evidence="1">
        <name>Zn(2+)</name>
        <dbReference type="ChEBI" id="CHEBI:29105"/>
    </cofactor>
    <text evidence="1">Binds 1 zinc ion per subunit.</text>
</comment>